<evidence type="ECO:0000256" key="4">
    <source>
        <dbReference type="SAM" id="MobiDB-lite"/>
    </source>
</evidence>
<name>A0AA40B9N4_9PEZI</name>
<dbReference type="GO" id="GO:0005634">
    <property type="term" value="C:nucleus"/>
    <property type="evidence" value="ECO:0007669"/>
    <property type="project" value="TreeGrafter"/>
</dbReference>
<dbReference type="InterPro" id="IPR038718">
    <property type="entry name" value="SNF2-like_sf"/>
</dbReference>
<dbReference type="Pfam" id="PF00176">
    <property type="entry name" value="SNF2-rel_dom"/>
    <property type="match status" value="1"/>
</dbReference>
<dbReference type="PROSITE" id="PS51194">
    <property type="entry name" value="HELICASE_CTER"/>
    <property type="match status" value="1"/>
</dbReference>
<reference evidence="6" key="1">
    <citation type="submission" date="2023-06" db="EMBL/GenBank/DDBJ databases">
        <title>Genome-scale phylogeny and comparative genomics of the fungal order Sordariales.</title>
        <authorList>
            <consortium name="Lawrence Berkeley National Laboratory"/>
            <person name="Hensen N."/>
            <person name="Bonometti L."/>
            <person name="Westerberg I."/>
            <person name="Brannstrom I.O."/>
            <person name="Guillou S."/>
            <person name="Cros-Aarteil S."/>
            <person name="Calhoun S."/>
            <person name="Haridas S."/>
            <person name="Kuo A."/>
            <person name="Mondo S."/>
            <person name="Pangilinan J."/>
            <person name="Riley R."/>
            <person name="Labutti K."/>
            <person name="Andreopoulos B."/>
            <person name="Lipzen A."/>
            <person name="Chen C."/>
            <person name="Yanf M."/>
            <person name="Daum C."/>
            <person name="Ng V."/>
            <person name="Clum A."/>
            <person name="Steindorff A."/>
            <person name="Ohm R."/>
            <person name="Martin F."/>
            <person name="Silar P."/>
            <person name="Natvig D."/>
            <person name="Lalanne C."/>
            <person name="Gautier V."/>
            <person name="Ament-Velasquez S.L."/>
            <person name="Kruys A."/>
            <person name="Hutchinson M.I."/>
            <person name="Powell A.J."/>
            <person name="Barry K."/>
            <person name="Miller A.N."/>
            <person name="Grigoriev I.V."/>
            <person name="Debuchy R."/>
            <person name="Gladieux P."/>
            <person name="Thoren M.H."/>
            <person name="Johannesson H."/>
        </authorList>
    </citation>
    <scope>NUCLEOTIDE SEQUENCE</scope>
    <source>
        <strain evidence="6">SMH4607-1</strain>
    </source>
</reference>
<keyword evidence="2" id="KW-0378">Hydrolase</keyword>
<dbReference type="PANTHER" id="PTHR45626:SF51">
    <property type="entry name" value="SNF2-RELATED DOMAIN-CONTAINING PROTEIN"/>
    <property type="match status" value="1"/>
</dbReference>
<dbReference type="InterPro" id="IPR001650">
    <property type="entry name" value="Helicase_C-like"/>
</dbReference>
<feature type="compositionally biased region" description="Polar residues" evidence="4">
    <location>
        <begin position="789"/>
        <end position="801"/>
    </location>
</feature>
<dbReference type="GO" id="GO:0016787">
    <property type="term" value="F:hydrolase activity"/>
    <property type="evidence" value="ECO:0007669"/>
    <property type="project" value="UniProtKB-KW"/>
</dbReference>
<proteinExistence type="predicted"/>
<evidence type="ECO:0000256" key="2">
    <source>
        <dbReference type="ARBA" id="ARBA00022801"/>
    </source>
</evidence>
<dbReference type="InterPro" id="IPR050628">
    <property type="entry name" value="SNF2_RAD54_helicase_TF"/>
</dbReference>
<keyword evidence="1" id="KW-0547">Nucleotide-binding</keyword>
<protein>
    <submittedName>
        <fullName evidence="6">SNF2 family N-terminal domain-containing protein</fullName>
    </submittedName>
</protein>
<feature type="domain" description="Helicase C-terminal" evidence="5">
    <location>
        <begin position="849"/>
        <end position="1009"/>
    </location>
</feature>
<feature type="compositionally biased region" description="Basic and acidic residues" evidence="4">
    <location>
        <begin position="768"/>
        <end position="779"/>
    </location>
</feature>
<dbReference type="Gene3D" id="3.40.50.10810">
    <property type="entry name" value="Tandem AAA-ATPase domain"/>
    <property type="match status" value="2"/>
</dbReference>
<dbReference type="PANTHER" id="PTHR45626">
    <property type="entry name" value="TRANSCRIPTION TERMINATION FACTOR 2-RELATED"/>
    <property type="match status" value="1"/>
</dbReference>
<gene>
    <name evidence="6" type="ORF">B0H67DRAFT_477221</name>
</gene>
<dbReference type="InterPro" id="IPR027417">
    <property type="entry name" value="P-loop_NTPase"/>
</dbReference>
<dbReference type="Pfam" id="PF00271">
    <property type="entry name" value="Helicase_C"/>
    <property type="match status" value="1"/>
</dbReference>
<evidence type="ECO:0000259" key="5">
    <source>
        <dbReference type="PROSITE" id="PS51194"/>
    </source>
</evidence>
<dbReference type="GO" id="GO:0008094">
    <property type="term" value="F:ATP-dependent activity, acting on DNA"/>
    <property type="evidence" value="ECO:0007669"/>
    <property type="project" value="TreeGrafter"/>
</dbReference>
<dbReference type="Proteomes" id="UP001172102">
    <property type="component" value="Unassembled WGS sequence"/>
</dbReference>
<accession>A0AA40B9N4</accession>
<dbReference type="EMBL" id="JAUKUA010000001">
    <property type="protein sequence ID" value="KAK0730276.1"/>
    <property type="molecule type" value="Genomic_DNA"/>
</dbReference>
<organism evidence="6 7">
    <name type="scientific">Lasiosphaeris hirsuta</name>
    <dbReference type="NCBI Taxonomy" id="260670"/>
    <lineage>
        <taxon>Eukaryota</taxon>
        <taxon>Fungi</taxon>
        <taxon>Dikarya</taxon>
        <taxon>Ascomycota</taxon>
        <taxon>Pezizomycotina</taxon>
        <taxon>Sordariomycetes</taxon>
        <taxon>Sordariomycetidae</taxon>
        <taxon>Sordariales</taxon>
        <taxon>Lasiosphaeriaceae</taxon>
        <taxon>Lasiosphaeris</taxon>
    </lineage>
</organism>
<dbReference type="Gene3D" id="3.40.50.300">
    <property type="entry name" value="P-loop containing nucleotide triphosphate hydrolases"/>
    <property type="match status" value="1"/>
</dbReference>
<dbReference type="AlphaFoldDB" id="A0AA40B9N4"/>
<dbReference type="InterPro" id="IPR000330">
    <property type="entry name" value="SNF2_N"/>
</dbReference>
<keyword evidence="3" id="KW-0067">ATP-binding</keyword>
<dbReference type="SMART" id="SM00487">
    <property type="entry name" value="DEXDc"/>
    <property type="match status" value="1"/>
</dbReference>
<keyword evidence="7" id="KW-1185">Reference proteome</keyword>
<sequence>MSQWRFFNTTSALHPGDLSPELQKLLLSSRLLSPYAGLLSSRWIRLSYSASLDKPAQHIVRVYILPDDVDNRDVPRSSPALRKARQKLMKRLDFSESTWRGNTGGLICSSPAAFVATARYSSSEGLDDGDQSFLQMFNSIPSPDPRPDVVEDHDSRDAMNGLLSSTISGLSTTLYGYQCRSAALMLQREAQVQQVSDPRLNKSVDQMGVPWYYDGVSGTALREPRYYDGPVGGILAEEMGSGKTLVCLALILATKSLPSKIPDIYRPASPNVRARIGSLADMAAACITANSVPWKQVFLSETRRDPESEYTNCIRAIRRNPGFYYLPRPIGRRSSRKKDEGIPLRKVYLSHTSLVIAPPNLVQQWRQEINKHTQNLSVLVVTRGQDLPKVETLLEYDVILFSSTRFEQLLAGATTFDGATLLHSPLANIRFKRCIVDEGHKLGNSTTGAKSSLLLMIDLLEVEARWIVTGTPTKGLFGVDESAISSSDTKASRLLSAGLEKDDLRRIGSIAALYLKMRPWANLTAEAGDTPADWSLYVTQANNPQANARRKDCLRSTLESLIIRHQLSEISDLLPAVEEKVVYVDGSYQDRLVLNLFSMMIIFNAVQSQRVDQDFFFHPRQRKALIELTSNLRQASFFGGSFFSLAEIRKAVDTAEGFLSEGSPGISVEDTNLLRQAVEFGQLALKNSIKECANLFREVPIYLANFPWAAGQSWSLDLKEGDPVCTDSRIVLALQQFLQPLVDAPTSLQMIFSSGKFAEQGLEERLRGIEAQDGTERPSGETTRGKTLAGNTRLGQDNTAPSRRRSAVLGTPARMQEILVVAGEHEAGVATPIAATQMISTASAKLSYLIDQVVRYQEDEQIIIFYENDNVAYYIAGILEIVCFRCPLVYLGHNLQIHHLIYAKGITPDRRAQYVATFNHNPKFRHVPSRVLLMDITQAAFGLDMRSASRIYFVNPVLNPQVEAQAIGRARRISQKKPVTVETLVLRDSLEEMIIKRRSEMSQAEQWKCRSILDDKPIYEWYVILNAKILPLPGGEYGELSGPEQMAKLQTPQFIFGRGFGRQTHPDQDLVAAEWSPSASKKVPNIGVGGAVEEEQKRKLTPLFTEEPSGTKKKPRVRFADLEVMGT</sequence>
<comment type="caution">
    <text evidence="6">The sequence shown here is derived from an EMBL/GenBank/DDBJ whole genome shotgun (WGS) entry which is preliminary data.</text>
</comment>
<dbReference type="GO" id="GO:0006281">
    <property type="term" value="P:DNA repair"/>
    <property type="evidence" value="ECO:0007669"/>
    <property type="project" value="TreeGrafter"/>
</dbReference>
<evidence type="ECO:0000256" key="1">
    <source>
        <dbReference type="ARBA" id="ARBA00022741"/>
    </source>
</evidence>
<dbReference type="InterPro" id="IPR014001">
    <property type="entry name" value="Helicase_ATP-bd"/>
</dbReference>
<evidence type="ECO:0000313" key="7">
    <source>
        <dbReference type="Proteomes" id="UP001172102"/>
    </source>
</evidence>
<dbReference type="SUPFAM" id="SSF52540">
    <property type="entry name" value="P-loop containing nucleoside triphosphate hydrolases"/>
    <property type="match status" value="2"/>
</dbReference>
<dbReference type="InterPro" id="IPR049730">
    <property type="entry name" value="SNF2/RAD54-like_C"/>
</dbReference>
<dbReference type="CDD" id="cd18793">
    <property type="entry name" value="SF2_C_SNF"/>
    <property type="match status" value="1"/>
</dbReference>
<dbReference type="GO" id="GO:0005524">
    <property type="term" value="F:ATP binding"/>
    <property type="evidence" value="ECO:0007669"/>
    <property type="project" value="UniProtKB-KW"/>
</dbReference>
<feature type="region of interest" description="Disordered" evidence="4">
    <location>
        <begin position="768"/>
        <end position="806"/>
    </location>
</feature>
<evidence type="ECO:0000313" key="6">
    <source>
        <dbReference type="EMBL" id="KAK0730276.1"/>
    </source>
</evidence>
<evidence type="ECO:0000256" key="3">
    <source>
        <dbReference type="ARBA" id="ARBA00022840"/>
    </source>
</evidence>